<name>A0ABU3QCX1_9SPHN</name>
<evidence type="ECO:0000313" key="1">
    <source>
        <dbReference type="EMBL" id="MDT9600838.1"/>
    </source>
</evidence>
<proteinExistence type="predicted"/>
<dbReference type="EMBL" id="JAVUPU010000013">
    <property type="protein sequence ID" value="MDT9600838.1"/>
    <property type="molecule type" value="Genomic_DNA"/>
</dbReference>
<dbReference type="Proteomes" id="UP001259572">
    <property type="component" value="Unassembled WGS sequence"/>
</dbReference>
<comment type="caution">
    <text evidence="1">The sequence shown here is derived from an EMBL/GenBank/DDBJ whole genome shotgun (WGS) entry which is preliminary data.</text>
</comment>
<keyword evidence="2" id="KW-1185">Reference proteome</keyword>
<organism evidence="1 2">
    <name type="scientific">Sphingosinicella rhizophila</name>
    <dbReference type="NCBI Taxonomy" id="3050082"/>
    <lineage>
        <taxon>Bacteria</taxon>
        <taxon>Pseudomonadati</taxon>
        <taxon>Pseudomonadota</taxon>
        <taxon>Alphaproteobacteria</taxon>
        <taxon>Sphingomonadales</taxon>
        <taxon>Sphingosinicellaceae</taxon>
        <taxon>Sphingosinicella</taxon>
    </lineage>
</organism>
<evidence type="ECO:0000313" key="2">
    <source>
        <dbReference type="Proteomes" id="UP001259572"/>
    </source>
</evidence>
<sequence length="68" mass="7562">MVEADRKVVGLAVRIPGGFKFFSSDPDFKKIDAEIFPRARTMARRVAEIARARRLPFASEVGPASSMH</sequence>
<reference evidence="1 2" key="1">
    <citation type="submission" date="2023-05" db="EMBL/GenBank/DDBJ databases">
        <authorList>
            <person name="Guo Y."/>
        </authorList>
    </citation>
    <scope>NUCLEOTIDE SEQUENCE [LARGE SCALE GENOMIC DNA]</scope>
    <source>
        <strain evidence="1 2">GR2756</strain>
    </source>
</reference>
<accession>A0ABU3QCX1</accession>
<gene>
    <name evidence="1" type="ORF">RQX22_17890</name>
</gene>
<dbReference type="RefSeq" id="WP_315728360.1">
    <property type="nucleotide sequence ID" value="NZ_JAVUPU010000013.1"/>
</dbReference>
<protein>
    <submittedName>
        <fullName evidence="1">Uncharacterized protein</fullName>
    </submittedName>
</protein>